<comment type="caution">
    <text evidence="1">The sequence shown here is derived from an EMBL/GenBank/DDBJ whole genome shotgun (WGS) entry which is preliminary data.</text>
</comment>
<dbReference type="EMBL" id="JARXVC010000003">
    <property type="protein sequence ID" value="MDH6280502.1"/>
    <property type="molecule type" value="Genomic_DNA"/>
</dbReference>
<gene>
    <name evidence="1" type="ORF">M2280_001714</name>
</gene>
<organism evidence="1 2">
    <name type="scientific">Prescottella agglutinans</name>
    <dbReference type="NCBI Taxonomy" id="1644129"/>
    <lineage>
        <taxon>Bacteria</taxon>
        <taxon>Bacillati</taxon>
        <taxon>Actinomycetota</taxon>
        <taxon>Actinomycetes</taxon>
        <taxon>Mycobacteriales</taxon>
        <taxon>Nocardiaceae</taxon>
        <taxon>Prescottella</taxon>
    </lineage>
</organism>
<accession>A0ABT6M873</accession>
<sequence>MSRFDITKTNVAVERLIEQTQNPRHLFMLHAYNRHRYLEMAGRFEEIFEPEMTVENPVYRFEYLGQKLRLEGAEQVKAVYRAWSETDQCVFYAEDEEVAVSDHMIISRSIMYQQTAGAELAEGFPEIDPDAMYLARVANVMVWPYDDRCRLIGEDVWEYETSERELIKLAPEEVLTVEQSSKLLAPLIKPLPALAL</sequence>
<dbReference type="RefSeq" id="WP_280759829.1">
    <property type="nucleotide sequence ID" value="NZ_JARXVC010000003.1"/>
</dbReference>
<name>A0ABT6M873_9NOCA</name>
<proteinExistence type="predicted"/>
<keyword evidence="2" id="KW-1185">Reference proteome</keyword>
<reference evidence="1 2" key="1">
    <citation type="submission" date="2023-04" db="EMBL/GenBank/DDBJ databases">
        <title>Forest soil microbial communities from Buena Vista Peninsula, Colon Province, Panama.</title>
        <authorList>
            <person name="Bouskill N."/>
        </authorList>
    </citation>
    <scope>NUCLEOTIDE SEQUENCE [LARGE SCALE GENOMIC DNA]</scope>
    <source>
        <strain evidence="1 2">CFH S0262</strain>
    </source>
</reference>
<dbReference type="Proteomes" id="UP001160334">
    <property type="component" value="Unassembled WGS sequence"/>
</dbReference>
<evidence type="ECO:0000313" key="2">
    <source>
        <dbReference type="Proteomes" id="UP001160334"/>
    </source>
</evidence>
<evidence type="ECO:0000313" key="1">
    <source>
        <dbReference type="EMBL" id="MDH6280502.1"/>
    </source>
</evidence>
<protein>
    <submittedName>
        <fullName evidence="1">Uncharacterized protein</fullName>
    </submittedName>
</protein>